<keyword evidence="4" id="KW-1185">Reference proteome</keyword>
<dbReference type="InterPro" id="IPR029865">
    <property type="entry name" value="KIAA0319-like"/>
</dbReference>
<proteinExistence type="predicted"/>
<dbReference type="EMBL" id="JAHSPG010000003">
    <property type="protein sequence ID" value="MBV4357066.1"/>
    <property type="molecule type" value="Genomic_DNA"/>
</dbReference>
<feature type="chain" id="PRO_5038483898" evidence="1">
    <location>
        <begin position="20"/>
        <end position="1342"/>
    </location>
</feature>
<dbReference type="InterPro" id="IPR022409">
    <property type="entry name" value="PKD/Chitinase_dom"/>
</dbReference>
<dbReference type="InterPro" id="IPR026444">
    <property type="entry name" value="Secre_tail"/>
</dbReference>
<comment type="caution">
    <text evidence="3">The sequence shown here is derived from an EMBL/GenBank/DDBJ whole genome shotgun (WGS) entry which is preliminary data.</text>
</comment>
<gene>
    <name evidence="3" type="ORF">KTO63_07920</name>
</gene>
<dbReference type="Proteomes" id="UP000812270">
    <property type="component" value="Unassembled WGS sequence"/>
</dbReference>
<dbReference type="GO" id="GO:0031410">
    <property type="term" value="C:cytoplasmic vesicle"/>
    <property type="evidence" value="ECO:0007669"/>
    <property type="project" value="TreeGrafter"/>
</dbReference>
<dbReference type="PROSITE" id="PS50093">
    <property type="entry name" value="PKD"/>
    <property type="match status" value="1"/>
</dbReference>
<dbReference type="InterPro" id="IPR000601">
    <property type="entry name" value="PKD_dom"/>
</dbReference>
<feature type="signal peptide" evidence="1">
    <location>
        <begin position="1"/>
        <end position="19"/>
    </location>
</feature>
<protein>
    <submittedName>
        <fullName evidence="3">T9SS type A sorting domain-containing protein</fullName>
    </submittedName>
</protein>
<evidence type="ECO:0000313" key="3">
    <source>
        <dbReference type="EMBL" id="MBV4357066.1"/>
    </source>
</evidence>
<dbReference type="Pfam" id="PF22352">
    <property type="entry name" value="K319L-like_PKD"/>
    <property type="match status" value="9"/>
</dbReference>
<reference evidence="3" key="1">
    <citation type="submission" date="2021-06" db="EMBL/GenBank/DDBJ databases">
        <authorList>
            <person name="Huq M.A."/>
        </authorList>
    </citation>
    <scope>NUCLEOTIDE SEQUENCE</scope>
    <source>
        <strain evidence="3">MAH-26</strain>
    </source>
</reference>
<dbReference type="PANTHER" id="PTHR46182:SF2">
    <property type="entry name" value="FI19480P1"/>
    <property type="match status" value="1"/>
</dbReference>
<dbReference type="GO" id="GO:0016020">
    <property type="term" value="C:membrane"/>
    <property type="evidence" value="ECO:0007669"/>
    <property type="project" value="TreeGrafter"/>
</dbReference>
<dbReference type="Pfam" id="PF18962">
    <property type="entry name" value="Por_Secre_tail"/>
    <property type="match status" value="1"/>
</dbReference>
<dbReference type="PANTHER" id="PTHR46182">
    <property type="entry name" value="FI19480P1"/>
    <property type="match status" value="1"/>
</dbReference>
<name>A0A9E2S6M4_9BACT</name>
<dbReference type="CDD" id="cd00146">
    <property type="entry name" value="PKD"/>
    <property type="match status" value="1"/>
</dbReference>
<sequence>MRSILLVALMTAYSLFAVAQTLTPHNIPSAGHSNIGFYDFKPADYTTNPATKFPLIIPLHGNGEKGNGTTQLDAVFTSGIGYLVKHGASMRFNYPTNGVKGSFLVLLPQLDPAYGDWQPFYIDEMIKWAKANLNVDTNRVFITGYSLGGGGTWVYPASSLLAASQVTAVIPVSGTGLSQGSTCNIAQGGTAVWAIHTTDDDQVSVYSTQGVVNGVLGCNPKNPVFGWYPVGNHQIYDQKIYPDTTNRYSYPTVYQYMLGMNKKNTKANNQAPVANVGATDTTVVVNSSMMFYKKRITAEFSTDPNDVIFHYNWQITSNNLSKVWPFGGYQPIDTSTAWPAHDLDYKNFSWPWQDLEFHALGDYTFKLTVTDTYGATSTQTKTIHITNNGQNTAPVVDLGPDLTLASGVSTASFIGTKVFDWEAQTMSYKVTQEAGPITATLSANNWYQFNVSGMTAPGTYTFKVAATDAGGATGVDYVNVVVPGGTNKPPVPKITAPSGIVLPVASITLDGSGSTDSDGSIAAYLWSQTAGPNTANIVTPAGKTTVVNGLIAGTYTFQLKVTDNLGATAVTSASVTVTAANVPPVANITGTTTITLPTNSTTLDGSTSTDIDGSIVSYKWMQTTGVSTATIATPTAKSTVISGLIAGGYGFALIVTDNQSATDTMYVAVTVKAAANVAPVARITGATSVTLPKDSVDLDGSTSTDSDGSIAAYLWSQTAGPNTASATTPTKNKTTFKGLIAGSYTFQLKVTDNGGGTGTTTTTVTVIPSGSTNKPPVANAGSDFTTTNNYAYLSAGGSYDPDGSIAGYNWIQVSGPNTATILSGNTMFPTVQGLVSGSYVFRVTVTDNLGATDIDDVQLTVGGNKPPVADAGDDFTVNGATTASLSASGSSDPDGNIASYKWTQVSGPNTATIVSSTSVSTSVQGLVVGVYVFRVTVTDNLGATATDDVQVTVSNNTNNKAPIANAGNDFNTTNTYAYLSAGGSYDPDGSIAGYNWVQVSGPNTATILGGNTMFPTVQNLVSGVYVFKVTVTDNLGATASDNVQLTVGNGGNKPPVANAGADFGVNGATTASLNANASSDPDGSIASYKWTQVSGPNTATIVSSTSVSTSVQGLVVGVYVFRVTVTDNLGATDTDDVQVTVTNNNNKSPIANAGNDFSTANNYAYLSAGASYDPDGSIAAFQWIQMSGPNTATILGGNTMFPTVQGLIKGTYVFRVQVTDNDGASATDDVAMTVTNVATGALITQAAVAGRDSAAAAVQISIYPNPATTQITVSSTNNFVGSYKVIVYDAIGKVEAQYNFVKSAAGLVKQQLDISRLPIGIHYVETIYEGNQHSTIQKFMKQ</sequence>
<evidence type="ECO:0000256" key="1">
    <source>
        <dbReference type="SAM" id="SignalP"/>
    </source>
</evidence>
<dbReference type="RefSeq" id="WP_217790686.1">
    <property type="nucleotide sequence ID" value="NZ_JAHSPG010000003.1"/>
</dbReference>
<evidence type="ECO:0000313" key="4">
    <source>
        <dbReference type="Proteomes" id="UP000812270"/>
    </source>
</evidence>
<organism evidence="3 4">
    <name type="scientific">Pinibacter aurantiacus</name>
    <dbReference type="NCBI Taxonomy" id="2851599"/>
    <lineage>
        <taxon>Bacteria</taxon>
        <taxon>Pseudomonadati</taxon>
        <taxon>Bacteroidota</taxon>
        <taxon>Chitinophagia</taxon>
        <taxon>Chitinophagales</taxon>
        <taxon>Chitinophagaceae</taxon>
        <taxon>Pinibacter</taxon>
    </lineage>
</organism>
<dbReference type="NCBIfam" id="TIGR04183">
    <property type="entry name" value="Por_Secre_tail"/>
    <property type="match status" value="1"/>
</dbReference>
<feature type="domain" description="PKD" evidence="2">
    <location>
        <begin position="866"/>
        <end position="958"/>
    </location>
</feature>
<keyword evidence="1" id="KW-0732">Signal</keyword>
<evidence type="ECO:0000259" key="2">
    <source>
        <dbReference type="PROSITE" id="PS50093"/>
    </source>
</evidence>
<dbReference type="SMART" id="SM00089">
    <property type="entry name" value="PKD"/>
    <property type="match status" value="9"/>
</dbReference>
<accession>A0A9E2S6M4</accession>